<protein>
    <recommendedName>
        <fullName evidence="3">AsmA-like C-terminal domain-containing protein</fullName>
    </recommendedName>
</protein>
<accession>A0ABW7P0F0</accession>
<dbReference type="InterPro" id="IPR052894">
    <property type="entry name" value="AsmA-related"/>
</dbReference>
<comment type="caution">
    <text evidence="1">The sequence shown here is derived from an EMBL/GenBank/DDBJ whole genome shotgun (WGS) entry which is preliminary data.</text>
</comment>
<dbReference type="RefSeq" id="WP_395545169.1">
    <property type="nucleotide sequence ID" value="NZ_CP166302.1"/>
</dbReference>
<organism evidence="1 2">
    <name type="scientific">Oceanimonas smirnovii</name>
    <dbReference type="NCBI Taxonomy" id="264574"/>
    <lineage>
        <taxon>Bacteria</taxon>
        <taxon>Pseudomonadati</taxon>
        <taxon>Pseudomonadota</taxon>
        <taxon>Gammaproteobacteria</taxon>
        <taxon>Aeromonadales</taxon>
        <taxon>Aeromonadaceae</taxon>
        <taxon>Oceanimonas</taxon>
    </lineage>
</organism>
<dbReference type="PANTHER" id="PTHR30441">
    <property type="entry name" value="DUF748 DOMAIN-CONTAINING PROTEIN"/>
    <property type="match status" value="1"/>
</dbReference>
<name>A0ABW7P0F0_9GAMM</name>
<dbReference type="EMBL" id="JBGFTR010000007">
    <property type="protein sequence ID" value="MFH7564955.1"/>
    <property type="molecule type" value="Genomic_DNA"/>
</dbReference>
<evidence type="ECO:0000313" key="2">
    <source>
        <dbReference type="Proteomes" id="UP001610706"/>
    </source>
</evidence>
<dbReference type="PANTHER" id="PTHR30441:SF8">
    <property type="entry name" value="DUF748 DOMAIN-CONTAINING PROTEIN"/>
    <property type="match status" value="1"/>
</dbReference>
<gene>
    <name evidence="1" type="ORF">AB9R89_06410</name>
</gene>
<proteinExistence type="predicted"/>
<evidence type="ECO:0000313" key="1">
    <source>
        <dbReference type="EMBL" id="MFH7564955.1"/>
    </source>
</evidence>
<dbReference type="Proteomes" id="UP001610706">
    <property type="component" value="Unassembled WGS sequence"/>
</dbReference>
<sequence length="676" mass="75453">MKKLARRGLTGLLVLLLGGWLLLNLLDVNQLKKPVLTWLNENTELDVSIGRLEFNPLSPYKLLAEDVRLGDWFSARQVYLELEQLAPLAGRTEIAILDIIDGRLNLEQTRPPELPANLANVYIHELNTRNLSLAGNGWEAGGIRLSVSNWQPRQNGQWQWWADADVSGNLRQLSHPTLELAGLDISGHIRQGRLELDDVRSRLFGGLLSGSLVLDPANHELRLNRPRFSQVKLPFNPDITLPDGWALQLVRAELDNVSLTTPSLTVNGIRGELRDLEWTGTGLPQGRGQWQASEATLDWLRLDSHTLQWLGDKERQSITLAGNAWQGNIEAELGWYADQGRLDVDELRLSNTKLVWQPDIRWPVPDVRIHKLNLTNTELLSLDNELPLSVYNGDVFITDLAWSAGLWRPLSTQARIEGSVTELVWNSLIGRNTEFSARLTDEQWLLDNLNGNWLDGQLTMNGSMGLYPPHSTELELAGKDWQLRHLSNWLRADRGFAGDLTVNVSLTGEPGNADSWQGKLALDGRDIFVEQAGLDHWLHNRLAEDYPRPKQVDAALAGLDLMQHDGFIYRLDLQGPVQAGRWQLNGSALQSVRHLLALRGSISAGGQLDLNLGVINDAGCRELAIRLTEDWHAPQLRLHQPVLSASCQPWYSGTVPYPAAGLPGKLIEAVRALPAP</sequence>
<evidence type="ECO:0008006" key="3">
    <source>
        <dbReference type="Google" id="ProtNLM"/>
    </source>
</evidence>
<keyword evidence="2" id="KW-1185">Reference proteome</keyword>
<reference evidence="1 2" key="1">
    <citation type="submission" date="2024-08" db="EMBL/GenBank/DDBJ databases">
        <title>Oceanimonas smirnovii Genome sequencing and assembly.</title>
        <authorList>
            <person name="Tang B."/>
        </authorList>
    </citation>
    <scope>NUCLEOTIDE SEQUENCE [LARGE SCALE GENOMIC DNA]</scope>
    <source>
        <strain evidence="1 2">OS2020-119</strain>
    </source>
</reference>